<dbReference type="VEuPathDB" id="GiardiaDB:GMRT_11140"/>
<gene>
    <name evidence="1" type="ORF">GMRT_11140</name>
</gene>
<dbReference type="AlphaFoldDB" id="A0A4Z1TA41"/>
<accession>A0A4Z1TA41</accession>
<sequence length="216" mass="23768">MYSVVPSPRAFSPRRMWASDDPLTRPLSPRRRMVYSATGAPMGIAGARLSSDLALGQLTMPQPIPRSDSPTASLRSKQLLMNLAVNNGIADTLTIRPSARPHEYTVSDFLINRPLSPRRASLGSSRVSAMVTSSLQDSICIAEGLDPHRGDKGLLGERTPYGSMDVVNSMDLQAARDALYQMPIAKSSMTSSVRLRPSRYRDLEDSMRDRVLYQDS</sequence>
<dbReference type="EMBL" id="VDLU01000001">
    <property type="protein sequence ID" value="TNJ29369.1"/>
    <property type="molecule type" value="Genomic_DNA"/>
</dbReference>
<reference evidence="1 2" key="1">
    <citation type="submission" date="2019-05" db="EMBL/GenBank/DDBJ databases">
        <title>The compact genome of Giardia muris reveals important steps in the evolution of intestinal protozoan parasites.</title>
        <authorList>
            <person name="Xu F."/>
            <person name="Jimenez-Gonzalez A."/>
            <person name="Einarsson E."/>
            <person name="Astvaldsson A."/>
            <person name="Peirasmaki D."/>
            <person name="Eckmann L."/>
            <person name="Andersson J.O."/>
            <person name="Svard S.G."/>
            <person name="Jerlstrom-Hultqvist J."/>
        </authorList>
    </citation>
    <scope>NUCLEOTIDE SEQUENCE [LARGE SCALE GENOMIC DNA]</scope>
    <source>
        <strain evidence="1 2">Roberts-Thomson</strain>
    </source>
</reference>
<comment type="caution">
    <text evidence="1">The sequence shown here is derived from an EMBL/GenBank/DDBJ whole genome shotgun (WGS) entry which is preliminary data.</text>
</comment>
<dbReference type="Proteomes" id="UP000315496">
    <property type="component" value="Chromosome 1"/>
</dbReference>
<organism evidence="1 2">
    <name type="scientific">Giardia muris</name>
    <dbReference type="NCBI Taxonomy" id="5742"/>
    <lineage>
        <taxon>Eukaryota</taxon>
        <taxon>Metamonada</taxon>
        <taxon>Diplomonadida</taxon>
        <taxon>Hexamitidae</taxon>
        <taxon>Giardiinae</taxon>
        <taxon>Giardia</taxon>
    </lineage>
</organism>
<evidence type="ECO:0000313" key="2">
    <source>
        <dbReference type="Proteomes" id="UP000315496"/>
    </source>
</evidence>
<protein>
    <submittedName>
        <fullName evidence="1">Uncharacterized protein</fullName>
    </submittedName>
</protein>
<evidence type="ECO:0000313" key="1">
    <source>
        <dbReference type="EMBL" id="TNJ29369.1"/>
    </source>
</evidence>
<name>A0A4Z1TA41_GIAMU</name>
<keyword evidence="2" id="KW-1185">Reference proteome</keyword>
<proteinExistence type="predicted"/>